<sequence length="207" mass="22518">MDSPINGFPTERDDQTAEPSTIDSMNGMTGDPTQSAEVFGSSSAGAFMRQVQAAMNVKQGAPGVSAQGSVARMTKHSAEDVPLSDAEEAELAILPPKELAGSLIQAYWQFEWPLYPTIDRRNITAVSSKKSTTSRTWDAAMHVLESYSVIADSAKRRKAALEVLSECLSLGKTDNIWLWESFTEMCRLLGESSGVPSFDSDDFLWLG</sequence>
<proteinExistence type="predicted"/>
<gene>
    <name evidence="1" type="ORF">N8T08_010246</name>
</gene>
<dbReference type="EMBL" id="JAOPJF010000080">
    <property type="protein sequence ID" value="KAK1140608.1"/>
    <property type="molecule type" value="Genomic_DNA"/>
</dbReference>
<reference evidence="1 2" key="1">
    <citation type="journal article" date="2023" name="ACS Omega">
        <title>Identification of the Neoaspergillic Acid Biosynthesis Gene Cluster by Establishing an In Vitro CRISPR-Ribonucleoprotein Genetic System in Aspergillus melleus.</title>
        <authorList>
            <person name="Yuan B."/>
            <person name="Grau M.F."/>
            <person name="Murata R.M."/>
            <person name="Torok T."/>
            <person name="Venkateswaran K."/>
            <person name="Stajich J.E."/>
            <person name="Wang C.C.C."/>
        </authorList>
    </citation>
    <scope>NUCLEOTIDE SEQUENCE [LARGE SCALE GENOMIC DNA]</scope>
    <source>
        <strain evidence="1 2">IMV 1140</strain>
    </source>
</reference>
<dbReference type="Proteomes" id="UP001177260">
    <property type="component" value="Unassembled WGS sequence"/>
</dbReference>
<protein>
    <submittedName>
        <fullName evidence="1">Uncharacterized protein</fullName>
    </submittedName>
</protein>
<organism evidence="1 2">
    <name type="scientific">Aspergillus melleus</name>
    <dbReference type="NCBI Taxonomy" id="138277"/>
    <lineage>
        <taxon>Eukaryota</taxon>
        <taxon>Fungi</taxon>
        <taxon>Dikarya</taxon>
        <taxon>Ascomycota</taxon>
        <taxon>Pezizomycotina</taxon>
        <taxon>Eurotiomycetes</taxon>
        <taxon>Eurotiomycetidae</taxon>
        <taxon>Eurotiales</taxon>
        <taxon>Aspergillaceae</taxon>
        <taxon>Aspergillus</taxon>
        <taxon>Aspergillus subgen. Circumdati</taxon>
    </lineage>
</organism>
<name>A0ACC3AS66_9EURO</name>
<comment type="caution">
    <text evidence="1">The sequence shown here is derived from an EMBL/GenBank/DDBJ whole genome shotgun (WGS) entry which is preliminary data.</text>
</comment>
<keyword evidence="2" id="KW-1185">Reference proteome</keyword>
<accession>A0ACC3AS66</accession>
<evidence type="ECO:0000313" key="1">
    <source>
        <dbReference type="EMBL" id="KAK1140608.1"/>
    </source>
</evidence>
<evidence type="ECO:0000313" key="2">
    <source>
        <dbReference type="Proteomes" id="UP001177260"/>
    </source>
</evidence>